<keyword evidence="7 9" id="KW-0472">Membrane</keyword>
<dbReference type="InterPro" id="IPR000644">
    <property type="entry name" value="CBS_dom"/>
</dbReference>
<evidence type="ECO:0000256" key="6">
    <source>
        <dbReference type="ARBA" id="ARBA00022989"/>
    </source>
</evidence>
<sequence length="462" mass="49433">MSEIAPEIEIEETASAAETDIAAVGRLAAAIADRDGLAIRGLLDECHPADAADILEQLSKEQVSQAAKLAPEAFTGELLSELQWDLRDDITEVLEPQQIAEAIRDLDSDDAALVLEELDDDVREAVLSEVSDEDRTLLESHFEHEEETAGRLMQRDFVAAPEHWTVGDTIDHMRAAGEDLPDVFFDIYVVNAAFAPMGAVAVSQLMRSKRDARLSDLMSDLRVTIEPDVDQEEAAYLFEKYHLFSAPVIDEAGRLTGMLTIDDMVDVIQEENKEDMLALAGVNDAGLSDSVIDSVRSRAPWLLVNLATAILASGVIAIFEDALAAVVALAVLMPIVASMGGNAGTQSLAVAVRAIASRDLTSANARRVIIREILTGLVNGVIFAVVMALVAALWFQNWTLAGVIGLAMVINLAFAGLAGIAVPLALRRFGADPAVSSSVFVTTVTDVIGFFAFLGLAAIILL</sequence>
<feature type="transmembrane region" description="Helical" evidence="9">
    <location>
        <begin position="325"/>
        <end position="352"/>
    </location>
</feature>
<feature type="transmembrane region" description="Helical" evidence="9">
    <location>
        <begin position="373"/>
        <end position="395"/>
    </location>
</feature>
<feature type="transmembrane region" description="Helical" evidence="9">
    <location>
        <begin position="401"/>
        <end position="426"/>
    </location>
</feature>
<dbReference type="SUPFAM" id="SSF54631">
    <property type="entry name" value="CBS-domain pair"/>
    <property type="match status" value="1"/>
</dbReference>
<evidence type="ECO:0000256" key="7">
    <source>
        <dbReference type="ARBA" id="ARBA00023136"/>
    </source>
</evidence>
<evidence type="ECO:0000313" key="12">
    <source>
        <dbReference type="Proteomes" id="UP001354971"/>
    </source>
</evidence>
<dbReference type="SMART" id="SM00116">
    <property type="entry name" value="CBS"/>
    <property type="match status" value="1"/>
</dbReference>
<dbReference type="InterPro" id="IPR006668">
    <property type="entry name" value="Mg_transptr_MgtE_intracell_dom"/>
</dbReference>
<comment type="caution">
    <text evidence="9">Lacks conserved residue(s) required for the propagation of feature annotation.</text>
</comment>
<evidence type="ECO:0000256" key="3">
    <source>
        <dbReference type="ARBA" id="ARBA00022448"/>
    </source>
</evidence>
<feature type="transmembrane region" description="Helical" evidence="9">
    <location>
        <begin position="438"/>
        <end position="461"/>
    </location>
</feature>
<protein>
    <recommendedName>
        <fullName evidence="9">Magnesium transporter MgtE</fullName>
    </recommendedName>
</protein>
<evidence type="ECO:0000256" key="9">
    <source>
        <dbReference type="RuleBase" id="RU362011"/>
    </source>
</evidence>
<comment type="subunit">
    <text evidence="9">Homodimer.</text>
</comment>
<keyword evidence="3 9" id="KW-0813">Transport</keyword>
<dbReference type="Pfam" id="PF01769">
    <property type="entry name" value="MgtE"/>
    <property type="match status" value="1"/>
</dbReference>
<dbReference type="PROSITE" id="PS51371">
    <property type="entry name" value="CBS"/>
    <property type="match status" value="1"/>
</dbReference>
<comment type="caution">
    <text evidence="11">The sequence shown here is derived from an EMBL/GenBank/DDBJ whole genome shotgun (WGS) entry which is preliminary data.</text>
</comment>
<dbReference type="Gene3D" id="1.25.60.10">
    <property type="entry name" value="MgtE N-terminal domain-like"/>
    <property type="match status" value="1"/>
</dbReference>
<feature type="domain" description="CBS" evidence="10">
    <location>
        <begin position="218"/>
        <end position="274"/>
    </location>
</feature>
<feature type="transmembrane region" description="Helical" evidence="9">
    <location>
        <begin position="183"/>
        <end position="203"/>
    </location>
</feature>
<keyword evidence="6 9" id="KW-1133">Transmembrane helix</keyword>
<dbReference type="Gene3D" id="1.10.357.20">
    <property type="entry name" value="SLC41 divalent cation transporters, integral membrane domain"/>
    <property type="match status" value="1"/>
</dbReference>
<dbReference type="EMBL" id="JAZDRP010000001">
    <property type="protein sequence ID" value="MEE2525169.1"/>
    <property type="molecule type" value="Genomic_DNA"/>
</dbReference>
<evidence type="ECO:0000256" key="4">
    <source>
        <dbReference type="ARBA" id="ARBA00022692"/>
    </source>
</evidence>
<dbReference type="InterPro" id="IPR006667">
    <property type="entry name" value="SLC41_membr_dom"/>
</dbReference>
<keyword evidence="8" id="KW-0129">CBS domain</keyword>
<organism evidence="11 12">
    <name type="scientific">Hyphobacterium lacteum</name>
    <dbReference type="NCBI Taxonomy" id="3116575"/>
    <lineage>
        <taxon>Bacteria</taxon>
        <taxon>Pseudomonadati</taxon>
        <taxon>Pseudomonadota</taxon>
        <taxon>Alphaproteobacteria</taxon>
        <taxon>Maricaulales</taxon>
        <taxon>Maricaulaceae</taxon>
        <taxon>Hyphobacterium</taxon>
    </lineage>
</organism>
<keyword evidence="9" id="KW-0479">Metal-binding</keyword>
<dbReference type="RefSeq" id="WP_330197832.1">
    <property type="nucleotide sequence ID" value="NZ_JAZDRP010000001.1"/>
</dbReference>
<accession>A0ABU7LMN9</accession>
<dbReference type="PANTHER" id="PTHR43773">
    <property type="entry name" value="MAGNESIUM TRANSPORTER MGTE"/>
    <property type="match status" value="1"/>
</dbReference>
<dbReference type="InterPro" id="IPR036739">
    <property type="entry name" value="SLC41_membr_dom_sf"/>
</dbReference>
<keyword evidence="9" id="KW-1003">Cell membrane</keyword>
<dbReference type="PANTHER" id="PTHR43773:SF1">
    <property type="entry name" value="MAGNESIUM TRANSPORTER MGTE"/>
    <property type="match status" value="1"/>
</dbReference>
<keyword evidence="4 9" id="KW-0812">Transmembrane</keyword>
<dbReference type="InterPro" id="IPR046342">
    <property type="entry name" value="CBS_dom_sf"/>
</dbReference>
<dbReference type="SUPFAM" id="SSF158791">
    <property type="entry name" value="MgtE N-terminal domain-like"/>
    <property type="match status" value="1"/>
</dbReference>
<evidence type="ECO:0000256" key="1">
    <source>
        <dbReference type="ARBA" id="ARBA00004141"/>
    </source>
</evidence>
<dbReference type="InterPro" id="IPR038076">
    <property type="entry name" value="MgtE_N_sf"/>
</dbReference>
<dbReference type="NCBIfam" id="TIGR00400">
    <property type="entry name" value="mgtE"/>
    <property type="match status" value="1"/>
</dbReference>
<evidence type="ECO:0000259" key="10">
    <source>
        <dbReference type="PROSITE" id="PS51371"/>
    </source>
</evidence>
<gene>
    <name evidence="11" type="primary">mgtE</name>
    <name evidence="11" type="ORF">V0U79_02240</name>
</gene>
<dbReference type="SUPFAM" id="SSF161093">
    <property type="entry name" value="MgtE membrane domain-like"/>
    <property type="match status" value="1"/>
</dbReference>
<comment type="similarity">
    <text evidence="2 9">Belongs to the SLC41A transporter family.</text>
</comment>
<reference evidence="11 12" key="1">
    <citation type="submission" date="2024-01" db="EMBL/GenBank/DDBJ databases">
        <title>Hyphobacterium bacterium isolated from marine sediment.</title>
        <authorList>
            <person name="Zhao S."/>
        </authorList>
    </citation>
    <scope>NUCLEOTIDE SEQUENCE [LARGE SCALE GENOMIC DNA]</scope>
    <source>
        <strain evidence="12">HN65</strain>
    </source>
</reference>
<evidence type="ECO:0000256" key="2">
    <source>
        <dbReference type="ARBA" id="ARBA00009749"/>
    </source>
</evidence>
<feature type="transmembrane region" description="Helical" evidence="9">
    <location>
        <begin position="301"/>
        <end position="319"/>
    </location>
</feature>
<name>A0ABU7LMN9_9PROT</name>
<keyword evidence="12" id="KW-1185">Reference proteome</keyword>
<keyword evidence="5 9" id="KW-0460">Magnesium</keyword>
<dbReference type="InterPro" id="IPR006669">
    <property type="entry name" value="MgtE_transporter"/>
</dbReference>
<dbReference type="CDD" id="cd04606">
    <property type="entry name" value="CBS_pair_Mg_transporter"/>
    <property type="match status" value="1"/>
</dbReference>
<evidence type="ECO:0000256" key="8">
    <source>
        <dbReference type="PROSITE-ProRule" id="PRU00703"/>
    </source>
</evidence>
<comment type="function">
    <text evidence="9">Acts as a magnesium transporter.</text>
</comment>
<dbReference type="Pfam" id="PF00571">
    <property type="entry name" value="CBS"/>
    <property type="match status" value="1"/>
</dbReference>
<dbReference type="Proteomes" id="UP001354971">
    <property type="component" value="Unassembled WGS sequence"/>
</dbReference>
<dbReference type="Gene3D" id="3.10.580.10">
    <property type="entry name" value="CBS-domain"/>
    <property type="match status" value="1"/>
</dbReference>
<evidence type="ECO:0000256" key="5">
    <source>
        <dbReference type="ARBA" id="ARBA00022842"/>
    </source>
</evidence>
<comment type="subcellular location">
    <subcellularLocation>
        <location evidence="9">Cell membrane</location>
        <topology evidence="9">Multi-pass membrane protein</topology>
    </subcellularLocation>
    <subcellularLocation>
        <location evidence="1">Membrane</location>
        <topology evidence="1">Multi-pass membrane protein</topology>
    </subcellularLocation>
</comment>
<proteinExistence type="inferred from homology"/>
<dbReference type="Pfam" id="PF03448">
    <property type="entry name" value="MgtE_N"/>
    <property type="match status" value="1"/>
</dbReference>
<evidence type="ECO:0000313" key="11">
    <source>
        <dbReference type="EMBL" id="MEE2525169.1"/>
    </source>
</evidence>
<dbReference type="SMART" id="SM00924">
    <property type="entry name" value="MgtE_N"/>
    <property type="match status" value="1"/>
</dbReference>